<reference evidence="2 3" key="1">
    <citation type="journal article" date="2022" name="Nat. Microbiol.">
        <title>The microbiome of a bacterivorous marine choanoflagellate contains a resource-demanding obligate bacterial associate.</title>
        <authorList>
            <person name="Needham D.M."/>
            <person name="Poirier C."/>
            <person name="Bachy C."/>
            <person name="George E.E."/>
            <person name="Wilken S."/>
            <person name="Yung C.C.M."/>
            <person name="Limardo A.J."/>
            <person name="Morando M."/>
            <person name="Sudek L."/>
            <person name="Malmstrom R.R."/>
            <person name="Keeling P.J."/>
            <person name="Santoro A.E."/>
            <person name="Worden A.Z."/>
        </authorList>
    </citation>
    <scope>NUCLEOTIDE SEQUENCE [LARGE SCALE GENOMIC DNA]</scope>
    <source>
        <strain evidence="2 3">Comchoano-1</strain>
    </source>
</reference>
<evidence type="ECO:0008006" key="4">
    <source>
        <dbReference type="Google" id="ProtNLM"/>
    </source>
</evidence>
<feature type="transmembrane region" description="Helical" evidence="1">
    <location>
        <begin position="42"/>
        <end position="59"/>
    </location>
</feature>
<sequence length="195" mass="20991">MDQRSNPVYGFLVPLFICNVVYAEDSSVGENILKGLAGADEFFLYLYYVVGIGLVFSGINRLKKLGHRTAFMNVDSGVTGPLMLIVLGVALAAFPSFLSVLNQSVWNDTAIKDVSVLALDPKNNPFEEQLKPLIFMIQLIGMVALLRGVLILSKSTGQGAQPGTISKGFVHIFGGFLAINILQTFSVVSKTFGVG</sequence>
<keyword evidence="1" id="KW-1133">Transmembrane helix</keyword>
<evidence type="ECO:0000256" key="1">
    <source>
        <dbReference type="SAM" id="Phobius"/>
    </source>
</evidence>
<name>A0ABY5DKI7_9GAMM</name>
<organism evidence="2 3">
    <name type="scientific">Candidatus Comchoanobacter bicostacola</name>
    <dbReference type="NCBI Taxonomy" id="2919598"/>
    <lineage>
        <taxon>Bacteria</taxon>
        <taxon>Pseudomonadati</taxon>
        <taxon>Pseudomonadota</taxon>
        <taxon>Gammaproteobacteria</taxon>
        <taxon>Candidatus Comchoanobacterales</taxon>
        <taxon>Candidatus Comchoanobacteraceae</taxon>
        <taxon>Candidatus Comchoanobacter</taxon>
    </lineage>
</organism>
<accession>A0ABY5DKI7</accession>
<keyword evidence="1" id="KW-0812">Transmembrane</keyword>
<keyword evidence="1" id="KW-0472">Membrane</keyword>
<protein>
    <recommendedName>
        <fullName evidence="4">Type IV secretion protein IcmC</fullName>
    </recommendedName>
</protein>
<feature type="transmembrane region" description="Helical" evidence="1">
    <location>
        <begin position="80"/>
        <end position="98"/>
    </location>
</feature>
<evidence type="ECO:0000313" key="2">
    <source>
        <dbReference type="EMBL" id="UTC24399.1"/>
    </source>
</evidence>
<proteinExistence type="predicted"/>
<feature type="transmembrane region" description="Helical" evidence="1">
    <location>
        <begin position="133"/>
        <end position="152"/>
    </location>
</feature>
<feature type="transmembrane region" description="Helical" evidence="1">
    <location>
        <begin position="164"/>
        <end position="185"/>
    </location>
</feature>
<dbReference type="RefSeq" id="WP_258568182.1">
    <property type="nucleotide sequence ID" value="NZ_CP092900.1"/>
</dbReference>
<dbReference type="EMBL" id="CP092900">
    <property type="protein sequence ID" value="UTC24399.1"/>
    <property type="molecule type" value="Genomic_DNA"/>
</dbReference>
<dbReference type="Proteomes" id="UP001055955">
    <property type="component" value="Chromosome"/>
</dbReference>
<evidence type="ECO:0000313" key="3">
    <source>
        <dbReference type="Proteomes" id="UP001055955"/>
    </source>
</evidence>
<gene>
    <name evidence="2" type="ORF">MMH89_04095</name>
</gene>
<keyword evidence="3" id="KW-1185">Reference proteome</keyword>